<gene>
    <name evidence="2" type="ORF">DEO72_LG9g3101</name>
</gene>
<keyword evidence="1" id="KW-0732">Signal</keyword>
<reference evidence="2 3" key="1">
    <citation type="submission" date="2019-04" db="EMBL/GenBank/DDBJ databases">
        <title>An improved genome assembly and genetic linkage map for asparagus bean, Vigna unguiculata ssp. sesquipedialis.</title>
        <authorList>
            <person name="Xia Q."/>
            <person name="Zhang R."/>
            <person name="Dong Y."/>
        </authorList>
    </citation>
    <scope>NUCLEOTIDE SEQUENCE [LARGE SCALE GENOMIC DNA]</scope>
    <source>
        <tissue evidence="2">Leaf</tissue>
    </source>
</reference>
<accession>A0A4D6N801</accession>
<dbReference type="Proteomes" id="UP000501690">
    <property type="component" value="Linkage Group LG9"/>
</dbReference>
<proteinExistence type="predicted"/>
<evidence type="ECO:0000313" key="3">
    <source>
        <dbReference type="Proteomes" id="UP000501690"/>
    </source>
</evidence>
<dbReference type="Gene3D" id="3.80.10.10">
    <property type="entry name" value="Ribonuclease Inhibitor"/>
    <property type="match status" value="1"/>
</dbReference>
<dbReference type="EMBL" id="CP039353">
    <property type="protein sequence ID" value="QCE08077.1"/>
    <property type="molecule type" value="Genomic_DNA"/>
</dbReference>
<organism evidence="2 3">
    <name type="scientific">Vigna unguiculata</name>
    <name type="common">Cowpea</name>
    <dbReference type="NCBI Taxonomy" id="3917"/>
    <lineage>
        <taxon>Eukaryota</taxon>
        <taxon>Viridiplantae</taxon>
        <taxon>Streptophyta</taxon>
        <taxon>Embryophyta</taxon>
        <taxon>Tracheophyta</taxon>
        <taxon>Spermatophyta</taxon>
        <taxon>Magnoliopsida</taxon>
        <taxon>eudicotyledons</taxon>
        <taxon>Gunneridae</taxon>
        <taxon>Pentapetalae</taxon>
        <taxon>rosids</taxon>
        <taxon>fabids</taxon>
        <taxon>Fabales</taxon>
        <taxon>Fabaceae</taxon>
        <taxon>Papilionoideae</taxon>
        <taxon>50 kb inversion clade</taxon>
        <taxon>NPAAA clade</taxon>
        <taxon>indigoferoid/millettioid clade</taxon>
        <taxon>Phaseoleae</taxon>
        <taxon>Vigna</taxon>
    </lineage>
</organism>
<feature type="signal peptide" evidence="1">
    <location>
        <begin position="1"/>
        <end position="26"/>
    </location>
</feature>
<feature type="chain" id="PRO_5020033496" description="Leucine-rich repeat-containing N-terminal plant-type domain-containing protein" evidence="1">
    <location>
        <begin position="27"/>
        <end position="145"/>
    </location>
</feature>
<sequence>MKEPSSINLSLSLALTILCVAESAWQNDTLARTQFLLQTDRHDNLLFNWTGSDTCSAAWLGVECSTNGIMVCLSLPSFVYLRFVDHHENRLNGTFSPLLSFTALEHLYLSHNDFSGDILPQISSLSAFTSLRTKPAVQYPFKKPN</sequence>
<evidence type="ECO:0008006" key="4">
    <source>
        <dbReference type="Google" id="ProtNLM"/>
    </source>
</evidence>
<evidence type="ECO:0000256" key="1">
    <source>
        <dbReference type="SAM" id="SignalP"/>
    </source>
</evidence>
<dbReference type="AlphaFoldDB" id="A0A4D6N801"/>
<dbReference type="SUPFAM" id="SSF52058">
    <property type="entry name" value="L domain-like"/>
    <property type="match status" value="1"/>
</dbReference>
<dbReference type="InterPro" id="IPR032675">
    <property type="entry name" value="LRR_dom_sf"/>
</dbReference>
<keyword evidence="3" id="KW-1185">Reference proteome</keyword>
<evidence type="ECO:0000313" key="2">
    <source>
        <dbReference type="EMBL" id="QCE08077.1"/>
    </source>
</evidence>
<name>A0A4D6N801_VIGUN</name>
<protein>
    <recommendedName>
        <fullName evidence="4">Leucine-rich repeat-containing N-terminal plant-type domain-containing protein</fullName>
    </recommendedName>
</protein>